<dbReference type="EMBL" id="CADIKC010000007">
    <property type="protein sequence ID" value="CAB3718546.1"/>
    <property type="molecule type" value="Genomic_DNA"/>
</dbReference>
<protein>
    <submittedName>
        <fullName evidence="1">Uncharacterized protein</fullName>
    </submittedName>
</protein>
<evidence type="ECO:0000313" key="2">
    <source>
        <dbReference type="Proteomes" id="UP000494255"/>
    </source>
</evidence>
<proteinExistence type="predicted"/>
<organism evidence="1 2">
    <name type="scientific">Paraburkholderia sediminicola</name>
    <dbReference type="NCBI Taxonomy" id="458836"/>
    <lineage>
        <taxon>Bacteria</taxon>
        <taxon>Pseudomonadati</taxon>
        <taxon>Pseudomonadota</taxon>
        <taxon>Betaproteobacteria</taxon>
        <taxon>Burkholderiales</taxon>
        <taxon>Burkholderiaceae</taxon>
        <taxon>Paraburkholderia</taxon>
    </lineage>
</organism>
<dbReference type="Proteomes" id="UP000494255">
    <property type="component" value="Unassembled WGS sequence"/>
</dbReference>
<accession>A0A6J5BVA5</accession>
<name>A0A6J5BVA5_9BURK</name>
<evidence type="ECO:0000313" key="1">
    <source>
        <dbReference type="EMBL" id="CAB3718546.1"/>
    </source>
</evidence>
<gene>
    <name evidence="1" type="ORF">LMG24238_04676</name>
</gene>
<sequence length="77" mass="8722">MATRSLIDQVQVDRALHAHNCQANAKHRIQKGDVRLKVRTGRSWEHYCAACAQTIIERDIAKLTELQKLKPQDEGAS</sequence>
<dbReference type="AlphaFoldDB" id="A0A6J5BVA5"/>
<reference evidence="1 2" key="1">
    <citation type="submission" date="2020-04" db="EMBL/GenBank/DDBJ databases">
        <authorList>
            <person name="De Canck E."/>
        </authorList>
    </citation>
    <scope>NUCLEOTIDE SEQUENCE [LARGE SCALE GENOMIC DNA]</scope>
    <source>
        <strain evidence="1 2">LMG 24238</strain>
    </source>
</reference>
<keyword evidence="2" id="KW-1185">Reference proteome</keyword>